<dbReference type="InterPro" id="IPR027417">
    <property type="entry name" value="P-loop_NTPase"/>
</dbReference>
<dbReference type="PROSITE" id="PS50837">
    <property type="entry name" value="NACHT"/>
    <property type="match status" value="1"/>
</dbReference>
<organism evidence="3 4">
    <name type="scientific">Moniliophthora roreri (strain MCA 2997)</name>
    <name type="common">Cocoa frosty pod rot fungus</name>
    <name type="synonym">Crinipellis roreri</name>
    <dbReference type="NCBI Taxonomy" id="1381753"/>
    <lineage>
        <taxon>Eukaryota</taxon>
        <taxon>Fungi</taxon>
        <taxon>Dikarya</taxon>
        <taxon>Basidiomycota</taxon>
        <taxon>Agaricomycotina</taxon>
        <taxon>Agaricomycetes</taxon>
        <taxon>Agaricomycetidae</taxon>
        <taxon>Agaricales</taxon>
        <taxon>Marasmiineae</taxon>
        <taxon>Marasmiaceae</taxon>
        <taxon>Moniliophthora</taxon>
    </lineage>
</organism>
<dbReference type="InterPro" id="IPR056884">
    <property type="entry name" value="NPHP3-like_N"/>
</dbReference>
<gene>
    <name evidence="3" type="ORF">Moror_10103</name>
</gene>
<dbReference type="PANTHER" id="PTHR10039">
    <property type="entry name" value="AMELOGENIN"/>
    <property type="match status" value="1"/>
</dbReference>
<comment type="caution">
    <text evidence="3">The sequence shown here is derived from an EMBL/GenBank/DDBJ whole genome shotgun (WGS) entry which is preliminary data.</text>
</comment>
<evidence type="ECO:0000256" key="1">
    <source>
        <dbReference type="ARBA" id="ARBA00022737"/>
    </source>
</evidence>
<dbReference type="AlphaFoldDB" id="V2Y1J8"/>
<evidence type="ECO:0000313" key="3">
    <source>
        <dbReference type="EMBL" id="ESK85509.1"/>
    </source>
</evidence>
<evidence type="ECO:0000259" key="2">
    <source>
        <dbReference type="PROSITE" id="PS50837"/>
    </source>
</evidence>
<dbReference type="Gene3D" id="3.40.50.300">
    <property type="entry name" value="P-loop containing nucleotide triphosphate hydrolases"/>
    <property type="match status" value="1"/>
</dbReference>
<keyword evidence="1" id="KW-0677">Repeat</keyword>
<reference evidence="3 4" key="1">
    <citation type="journal article" date="2014" name="BMC Genomics">
        <title>Genome and secretome analysis of the hemibiotrophic fungal pathogen, Moniliophthora roreri, which causes frosty pod rot disease of cacao: mechanisms of the biotrophic and necrotrophic phases.</title>
        <authorList>
            <person name="Meinhardt L.W."/>
            <person name="Costa G.G.L."/>
            <person name="Thomazella D.P.T."/>
            <person name="Teixeira P.J.P.L."/>
            <person name="Carazzolle M.F."/>
            <person name="Schuster S.C."/>
            <person name="Carlson J.E."/>
            <person name="Guiltinan M.J."/>
            <person name="Mieczkowski P."/>
            <person name="Farmer A."/>
            <person name="Ramaraj T."/>
            <person name="Crozier J."/>
            <person name="Davis R.E."/>
            <person name="Shao J."/>
            <person name="Melnick R.L."/>
            <person name="Pereira G.A.G."/>
            <person name="Bailey B.A."/>
        </authorList>
    </citation>
    <scope>NUCLEOTIDE SEQUENCE [LARGE SCALE GENOMIC DNA]</scope>
    <source>
        <strain evidence="3 4">MCA 2997</strain>
    </source>
</reference>
<sequence length="785" mass="89360">MFSDAQGLNISGGQFNNVGRDQINNTTTHYHLTDRKPATFHDLYEEVKDVGASYDSETRYPQPQCHPDTRQDVLKLLLDWIHSTSPSDRMLWLYGPAGAGKSAIAQTIAQTAREENILVASFFFSRADPKRNNPRYIFLSIAYQLAHSIPELREPIERAIRKNPAILQGTLENQFAELILEPCRSLPQLARNYQGTLVIDGIDECNGSSAQQRILFIMATALSEKMPYRTLLCSRPEPSIRESFNTEIFRLYLRRIALDDTFAVGRDIAIFLNSEFKRIRGSPRNCHIEFPNLWPSPSVVDELVQKASGQFIYADTVIKFVDNEYANPCARLEIVLCPKSLSDPDMGSPFHDLDTLYHQILSTNPHRSKLRDILRVLVLAPQIWPREPRPTPRNMEALLMLPVGEVLLTLRGMHSILHIDGPDDEIRILHASFEDSLRDEIRSGYFFVGNVEDQHSFVAWWLLHAIDYHIQNCGGREERLSQAQRNVLFGAWGTWGICCSKSSLDDKTLDAIRNANFTRSLGSYIQQGIEMLSSTGFSTETSGIQRVSQLILIFFDQTERLLERLRVSYHRHTDIIQRLTDYRRGFRIKITRQDIPKEVISLVLDTAAKILGCLPIANHTHWLLTLRSRGLLPQTTRLPDKFQQAFEVVSPGNDCGCTRNEEGTSRLSLPCSDGSTSGDVYHVQLSVAIGKLLAIMMRTPRDWFLDSDTHRLVVRSSVINSLCTLLDICGPSSECLDLLPPLFHKVKSKMDQEYLSRWLHSFPPRYASRTSPLIEQVRKIQCENP</sequence>
<evidence type="ECO:0000313" key="4">
    <source>
        <dbReference type="Proteomes" id="UP000017559"/>
    </source>
</evidence>
<dbReference type="Pfam" id="PF24883">
    <property type="entry name" value="NPHP3_N"/>
    <property type="match status" value="1"/>
</dbReference>
<dbReference type="KEGG" id="mrr:Moror_10103"/>
<proteinExistence type="predicted"/>
<dbReference type="Proteomes" id="UP000017559">
    <property type="component" value="Unassembled WGS sequence"/>
</dbReference>
<dbReference type="OrthoDB" id="4760524at2759"/>
<feature type="domain" description="NACHT" evidence="2">
    <location>
        <begin position="89"/>
        <end position="204"/>
    </location>
</feature>
<dbReference type="PANTHER" id="PTHR10039:SF15">
    <property type="entry name" value="NACHT DOMAIN-CONTAINING PROTEIN"/>
    <property type="match status" value="1"/>
</dbReference>
<dbReference type="STRING" id="1381753.V2Y1J8"/>
<name>V2Y1J8_MONRO</name>
<dbReference type="SUPFAM" id="SSF52540">
    <property type="entry name" value="P-loop containing nucleoside triphosphate hydrolases"/>
    <property type="match status" value="1"/>
</dbReference>
<keyword evidence="4" id="KW-1185">Reference proteome</keyword>
<dbReference type="InterPro" id="IPR007111">
    <property type="entry name" value="NACHT_NTPase"/>
</dbReference>
<dbReference type="EMBL" id="AWSO01001060">
    <property type="protein sequence ID" value="ESK85509.1"/>
    <property type="molecule type" value="Genomic_DNA"/>
</dbReference>
<dbReference type="HOGENOM" id="CLU_000288_6_10_1"/>
<protein>
    <submittedName>
        <fullName evidence="3">Nwd2</fullName>
    </submittedName>
</protein>
<accession>V2Y1J8</accession>